<name>A0A4Y2TY74_ARAVE</name>
<evidence type="ECO:0000256" key="1">
    <source>
        <dbReference type="SAM" id="MobiDB-lite"/>
    </source>
</evidence>
<dbReference type="AlphaFoldDB" id="A0A4Y2TY74"/>
<dbReference type="Proteomes" id="UP000499080">
    <property type="component" value="Unassembled WGS sequence"/>
</dbReference>
<organism evidence="2 3">
    <name type="scientific">Araneus ventricosus</name>
    <name type="common">Orbweaver spider</name>
    <name type="synonym">Epeira ventricosa</name>
    <dbReference type="NCBI Taxonomy" id="182803"/>
    <lineage>
        <taxon>Eukaryota</taxon>
        <taxon>Metazoa</taxon>
        <taxon>Ecdysozoa</taxon>
        <taxon>Arthropoda</taxon>
        <taxon>Chelicerata</taxon>
        <taxon>Arachnida</taxon>
        <taxon>Araneae</taxon>
        <taxon>Araneomorphae</taxon>
        <taxon>Entelegynae</taxon>
        <taxon>Araneoidea</taxon>
        <taxon>Araneidae</taxon>
        <taxon>Araneus</taxon>
    </lineage>
</organism>
<sequence length="104" mass="11936">MFKTSFHQRFTVQVCLLRDKYLDSPNVDLFSLEADTLARSSGRRVPASTSHGRRFKTLFHQRSTMPTKSDGVDSPNRYLFSHEADTVARSSDRRVLPLHHMVEG</sequence>
<dbReference type="EMBL" id="BGPR01031299">
    <property type="protein sequence ID" value="GBO04276.1"/>
    <property type="molecule type" value="Genomic_DNA"/>
</dbReference>
<accession>A0A4Y2TY74</accession>
<protein>
    <submittedName>
        <fullName evidence="2">Uncharacterized protein</fullName>
    </submittedName>
</protein>
<keyword evidence="3" id="KW-1185">Reference proteome</keyword>
<proteinExistence type="predicted"/>
<evidence type="ECO:0000313" key="3">
    <source>
        <dbReference type="Proteomes" id="UP000499080"/>
    </source>
</evidence>
<comment type="caution">
    <text evidence="2">The sequence shown here is derived from an EMBL/GenBank/DDBJ whole genome shotgun (WGS) entry which is preliminary data.</text>
</comment>
<evidence type="ECO:0000313" key="2">
    <source>
        <dbReference type="EMBL" id="GBO04276.1"/>
    </source>
</evidence>
<reference evidence="2 3" key="1">
    <citation type="journal article" date="2019" name="Sci. Rep.">
        <title>Orb-weaving spider Araneus ventricosus genome elucidates the spidroin gene catalogue.</title>
        <authorList>
            <person name="Kono N."/>
            <person name="Nakamura H."/>
            <person name="Ohtoshi R."/>
            <person name="Moran D.A.P."/>
            <person name="Shinohara A."/>
            <person name="Yoshida Y."/>
            <person name="Fujiwara M."/>
            <person name="Mori M."/>
            <person name="Tomita M."/>
            <person name="Arakawa K."/>
        </authorList>
    </citation>
    <scope>NUCLEOTIDE SEQUENCE [LARGE SCALE GENOMIC DNA]</scope>
</reference>
<gene>
    <name evidence="2" type="ORF">AVEN_72527_1</name>
</gene>
<feature type="region of interest" description="Disordered" evidence="1">
    <location>
        <begin position="41"/>
        <end position="76"/>
    </location>
</feature>